<dbReference type="InterPro" id="IPR036584">
    <property type="entry name" value="FliS_sf"/>
</dbReference>
<keyword evidence="6" id="KW-0282">Flagellum</keyword>
<dbReference type="Gene3D" id="1.20.120.340">
    <property type="entry name" value="Flagellar protein FliS"/>
    <property type="match status" value="1"/>
</dbReference>
<dbReference type="CDD" id="cd16098">
    <property type="entry name" value="FliS"/>
    <property type="match status" value="1"/>
</dbReference>
<evidence type="ECO:0000313" key="6">
    <source>
        <dbReference type="EMBL" id="QBR92365.1"/>
    </source>
</evidence>
<sequence>MMPIARTAYLEAAVQTASPARLLVMLMERLVLDCRRAQDAQQAGDHAQAHVQLVHAQDIVAELRGTLRKDAWEGAAGLDALYGHLQVRLVDANVGRDAAVTAHCLELAEGLAETWREAALRSAAVGA</sequence>
<accession>A0A4P7GK44</accession>
<comment type="subcellular location">
    <subcellularLocation>
        <location evidence="1">Cytoplasm</location>
        <location evidence="1">Cytosol</location>
    </subcellularLocation>
</comment>
<dbReference type="GO" id="GO:0071973">
    <property type="term" value="P:bacterial-type flagellum-dependent cell motility"/>
    <property type="evidence" value="ECO:0007669"/>
    <property type="project" value="TreeGrafter"/>
</dbReference>
<keyword evidence="6" id="KW-0969">Cilium</keyword>
<dbReference type="GO" id="GO:0005829">
    <property type="term" value="C:cytosol"/>
    <property type="evidence" value="ECO:0007669"/>
    <property type="project" value="UniProtKB-SubCell"/>
</dbReference>
<keyword evidence="4" id="KW-1005">Bacterial flagellum biogenesis</keyword>
<reference evidence="6 7" key="1">
    <citation type="submission" date="2019-03" db="EMBL/GenBank/DDBJ databases">
        <title>Three New Species of Nocardioides, Nocardioides euryhalodurans sp. nov., Nocardioides seonyuensis sp. nov. and Nocardioides eburneoflavus sp. nov., Iolated from Soil.</title>
        <authorList>
            <person name="Roh S.G."/>
            <person name="Lee C."/>
            <person name="Kim M.-K."/>
            <person name="Kim S.B."/>
        </authorList>
    </citation>
    <scope>NUCLEOTIDE SEQUENCE [LARGE SCALE GENOMIC DNA]</scope>
    <source>
        <strain evidence="6 7">MMS17-SY117</strain>
    </source>
</reference>
<dbReference type="OrthoDB" id="3268516at2"/>
<dbReference type="PANTHER" id="PTHR34773">
    <property type="entry name" value="FLAGELLAR SECRETION CHAPERONE FLIS"/>
    <property type="match status" value="1"/>
</dbReference>
<keyword evidence="3" id="KW-0963">Cytoplasm</keyword>
<comment type="similarity">
    <text evidence="2">Belongs to the FliS family.</text>
</comment>
<organism evidence="6 7">
    <name type="scientific">Nocardioides euryhalodurans</name>
    <dbReference type="NCBI Taxonomy" id="2518370"/>
    <lineage>
        <taxon>Bacteria</taxon>
        <taxon>Bacillati</taxon>
        <taxon>Actinomycetota</taxon>
        <taxon>Actinomycetes</taxon>
        <taxon>Propionibacteriales</taxon>
        <taxon>Nocardioidaceae</taxon>
        <taxon>Nocardioides</taxon>
    </lineage>
</organism>
<dbReference type="Pfam" id="PF02561">
    <property type="entry name" value="FliS"/>
    <property type="match status" value="1"/>
</dbReference>
<evidence type="ECO:0000256" key="4">
    <source>
        <dbReference type="ARBA" id="ARBA00022795"/>
    </source>
</evidence>
<gene>
    <name evidence="6" type="primary">fliS</name>
    <name evidence="6" type="ORF">EXE57_08760</name>
</gene>
<dbReference type="KEGG" id="noy:EXE57_08760"/>
<evidence type="ECO:0000313" key="7">
    <source>
        <dbReference type="Proteomes" id="UP000294894"/>
    </source>
</evidence>
<evidence type="ECO:0000256" key="3">
    <source>
        <dbReference type="ARBA" id="ARBA00022490"/>
    </source>
</evidence>
<keyword evidence="5" id="KW-0143">Chaperone</keyword>
<keyword evidence="6" id="KW-0966">Cell projection</keyword>
<dbReference type="SUPFAM" id="SSF101116">
    <property type="entry name" value="Flagellar export chaperone FliS"/>
    <property type="match status" value="1"/>
</dbReference>
<protein>
    <submittedName>
        <fullName evidence="6">Flagellar export chaperone FliS</fullName>
    </submittedName>
</protein>
<dbReference type="RefSeq" id="WP_135076488.1">
    <property type="nucleotide sequence ID" value="NZ_CP038267.1"/>
</dbReference>
<keyword evidence="7" id="KW-1185">Reference proteome</keyword>
<dbReference type="PANTHER" id="PTHR34773:SF1">
    <property type="entry name" value="FLAGELLAR SECRETION CHAPERONE FLIS"/>
    <property type="match status" value="1"/>
</dbReference>
<dbReference type="Proteomes" id="UP000294894">
    <property type="component" value="Chromosome"/>
</dbReference>
<dbReference type="AlphaFoldDB" id="A0A4P7GK44"/>
<dbReference type="EMBL" id="CP038267">
    <property type="protein sequence ID" value="QBR92365.1"/>
    <property type="molecule type" value="Genomic_DNA"/>
</dbReference>
<evidence type="ECO:0000256" key="1">
    <source>
        <dbReference type="ARBA" id="ARBA00004514"/>
    </source>
</evidence>
<dbReference type="GO" id="GO:0044780">
    <property type="term" value="P:bacterial-type flagellum assembly"/>
    <property type="evidence" value="ECO:0007669"/>
    <property type="project" value="InterPro"/>
</dbReference>
<evidence type="ECO:0000256" key="5">
    <source>
        <dbReference type="ARBA" id="ARBA00023186"/>
    </source>
</evidence>
<proteinExistence type="inferred from homology"/>
<name>A0A4P7GK44_9ACTN</name>
<evidence type="ECO:0000256" key="2">
    <source>
        <dbReference type="ARBA" id="ARBA00008787"/>
    </source>
</evidence>
<dbReference type="InterPro" id="IPR003713">
    <property type="entry name" value="FliS"/>
</dbReference>
<dbReference type="NCBIfam" id="TIGR00208">
    <property type="entry name" value="fliS"/>
    <property type="match status" value="1"/>
</dbReference>